<feature type="domain" description="HTH tetR-type" evidence="4">
    <location>
        <begin position="8"/>
        <end position="68"/>
    </location>
</feature>
<dbReference type="PROSITE" id="PS01081">
    <property type="entry name" value="HTH_TETR_1"/>
    <property type="match status" value="1"/>
</dbReference>
<keyword evidence="1" id="KW-0805">Transcription regulation</keyword>
<dbReference type="PANTHER" id="PTHR30055">
    <property type="entry name" value="HTH-TYPE TRANSCRIPTIONAL REGULATOR RUTR"/>
    <property type="match status" value="1"/>
</dbReference>
<dbReference type="SUPFAM" id="SSF48498">
    <property type="entry name" value="Tetracyclin repressor-like, C-terminal domain"/>
    <property type="match status" value="1"/>
</dbReference>
<dbReference type="PROSITE" id="PS50977">
    <property type="entry name" value="HTH_TETR_2"/>
    <property type="match status" value="1"/>
</dbReference>
<dbReference type="AlphaFoldDB" id="A0A6J6L1Z0"/>
<dbReference type="InterPro" id="IPR054129">
    <property type="entry name" value="DesT_TetR_C"/>
</dbReference>
<dbReference type="InterPro" id="IPR050109">
    <property type="entry name" value="HTH-type_TetR-like_transc_reg"/>
</dbReference>
<dbReference type="PRINTS" id="PR00455">
    <property type="entry name" value="HTHTETR"/>
</dbReference>
<protein>
    <submittedName>
        <fullName evidence="5">Unannotated protein</fullName>
    </submittedName>
</protein>
<evidence type="ECO:0000256" key="1">
    <source>
        <dbReference type="ARBA" id="ARBA00023015"/>
    </source>
</evidence>
<keyword evidence="3" id="KW-0804">Transcription</keyword>
<dbReference type="InterPro" id="IPR009057">
    <property type="entry name" value="Homeodomain-like_sf"/>
</dbReference>
<dbReference type="Pfam" id="PF21943">
    <property type="entry name" value="TetR_C_46"/>
    <property type="match status" value="1"/>
</dbReference>
<organism evidence="5">
    <name type="scientific">freshwater metagenome</name>
    <dbReference type="NCBI Taxonomy" id="449393"/>
    <lineage>
        <taxon>unclassified sequences</taxon>
        <taxon>metagenomes</taxon>
        <taxon>ecological metagenomes</taxon>
    </lineage>
</organism>
<dbReference type="SUPFAM" id="SSF46689">
    <property type="entry name" value="Homeodomain-like"/>
    <property type="match status" value="1"/>
</dbReference>
<evidence type="ECO:0000313" key="5">
    <source>
        <dbReference type="EMBL" id="CAB4655861.1"/>
    </source>
</evidence>
<accession>A0A6J6L1Z0</accession>
<evidence type="ECO:0000259" key="4">
    <source>
        <dbReference type="PROSITE" id="PS50977"/>
    </source>
</evidence>
<dbReference type="Gene3D" id="1.10.357.10">
    <property type="entry name" value="Tetracycline Repressor, domain 2"/>
    <property type="match status" value="1"/>
</dbReference>
<sequence>MSTRLPAIERKEQLLDLALQVFATKGYHETSMTDIAELAGVTKPVVYQHFESKRALFLAIIDNVGKKMISEITQATSQAPDGKSKAEQGTIAFFRWVANDSNSFKFLYDSGTRNDPEFAEAVKQVTKSSADAIAPLIAIDLDATHLRTLAHGVVGASEGVARHLLATNPSFNPDVVGKQVADLLWAGLRGVGTD</sequence>
<dbReference type="PANTHER" id="PTHR30055:SF160">
    <property type="entry name" value="TRANSCRIPTIONAL REGULATORY PROTEIN (PROBABLY ASNC-FAMILY)-RELATED"/>
    <property type="match status" value="1"/>
</dbReference>
<reference evidence="5" key="1">
    <citation type="submission" date="2020-05" db="EMBL/GenBank/DDBJ databases">
        <authorList>
            <person name="Chiriac C."/>
            <person name="Salcher M."/>
            <person name="Ghai R."/>
            <person name="Kavagutti S V."/>
        </authorList>
    </citation>
    <scope>NUCLEOTIDE SEQUENCE</scope>
</reference>
<keyword evidence="2" id="KW-0238">DNA-binding</keyword>
<evidence type="ECO:0000256" key="2">
    <source>
        <dbReference type="ARBA" id="ARBA00023125"/>
    </source>
</evidence>
<dbReference type="InterPro" id="IPR036271">
    <property type="entry name" value="Tet_transcr_reg_TetR-rel_C_sf"/>
</dbReference>
<dbReference type="InterPro" id="IPR023772">
    <property type="entry name" value="DNA-bd_HTH_TetR-type_CS"/>
</dbReference>
<dbReference type="GO" id="GO:0000976">
    <property type="term" value="F:transcription cis-regulatory region binding"/>
    <property type="evidence" value="ECO:0007669"/>
    <property type="project" value="TreeGrafter"/>
</dbReference>
<name>A0A6J6L1Z0_9ZZZZ</name>
<dbReference type="Pfam" id="PF00440">
    <property type="entry name" value="TetR_N"/>
    <property type="match status" value="1"/>
</dbReference>
<dbReference type="FunFam" id="1.10.10.60:FF:000141">
    <property type="entry name" value="TetR family transcriptional regulator"/>
    <property type="match status" value="1"/>
</dbReference>
<dbReference type="GO" id="GO:0003700">
    <property type="term" value="F:DNA-binding transcription factor activity"/>
    <property type="evidence" value="ECO:0007669"/>
    <property type="project" value="TreeGrafter"/>
</dbReference>
<dbReference type="EMBL" id="CAEZWH010000134">
    <property type="protein sequence ID" value="CAB4655861.1"/>
    <property type="molecule type" value="Genomic_DNA"/>
</dbReference>
<gene>
    <name evidence="5" type="ORF">UFOPK2195_00735</name>
</gene>
<evidence type="ECO:0000256" key="3">
    <source>
        <dbReference type="ARBA" id="ARBA00023163"/>
    </source>
</evidence>
<dbReference type="InterPro" id="IPR001647">
    <property type="entry name" value="HTH_TetR"/>
</dbReference>
<proteinExistence type="predicted"/>